<dbReference type="Pfam" id="PF13190">
    <property type="entry name" value="PDGLE"/>
    <property type="match status" value="1"/>
</dbReference>
<name>A0A2W4ULG6_9CYAN</name>
<evidence type="ECO:0000256" key="2">
    <source>
        <dbReference type="ARBA" id="ARBA00022475"/>
    </source>
</evidence>
<gene>
    <name evidence="8" type="ORF">DCF25_04940</name>
</gene>
<evidence type="ECO:0000313" key="9">
    <source>
        <dbReference type="Proteomes" id="UP000249354"/>
    </source>
</evidence>
<dbReference type="InterPro" id="IPR025937">
    <property type="entry name" value="PDGLE_dom"/>
</dbReference>
<evidence type="ECO:0000256" key="4">
    <source>
        <dbReference type="ARBA" id="ARBA00022989"/>
    </source>
</evidence>
<evidence type="ECO:0000259" key="7">
    <source>
        <dbReference type="Pfam" id="PF13190"/>
    </source>
</evidence>
<accession>A0A2W4ULG6</accession>
<dbReference type="Proteomes" id="UP000249354">
    <property type="component" value="Unassembled WGS sequence"/>
</dbReference>
<organism evidence="8 9">
    <name type="scientific">Leptolyngbya foveolarum</name>
    <dbReference type="NCBI Taxonomy" id="47253"/>
    <lineage>
        <taxon>Bacteria</taxon>
        <taxon>Bacillati</taxon>
        <taxon>Cyanobacteriota</taxon>
        <taxon>Cyanophyceae</taxon>
        <taxon>Leptolyngbyales</taxon>
        <taxon>Leptolyngbyaceae</taxon>
        <taxon>Leptolyngbya group</taxon>
        <taxon>Leptolyngbya</taxon>
    </lineage>
</organism>
<keyword evidence="4 6" id="KW-1133">Transmembrane helix</keyword>
<evidence type="ECO:0000313" key="8">
    <source>
        <dbReference type="EMBL" id="PZO21292.1"/>
    </source>
</evidence>
<evidence type="ECO:0000256" key="3">
    <source>
        <dbReference type="ARBA" id="ARBA00022692"/>
    </source>
</evidence>
<reference evidence="8 9" key="2">
    <citation type="submission" date="2018-06" db="EMBL/GenBank/DDBJ databases">
        <title>Metagenomic assembly of (sub)arctic Cyanobacteria and their associated microbiome from non-axenic cultures.</title>
        <authorList>
            <person name="Baurain D."/>
        </authorList>
    </citation>
    <scope>NUCLEOTIDE SEQUENCE [LARGE SCALE GENOMIC DNA]</scope>
    <source>
        <strain evidence="8">ULC129bin1</strain>
    </source>
</reference>
<feature type="transmembrane region" description="Helical" evidence="6">
    <location>
        <begin position="12"/>
        <end position="32"/>
    </location>
</feature>
<proteinExistence type="predicted"/>
<comment type="subcellular location">
    <subcellularLocation>
        <location evidence="1">Cell membrane</location>
    </subcellularLocation>
</comment>
<dbReference type="EMBL" id="QBMC01000020">
    <property type="protein sequence ID" value="PZO21292.1"/>
    <property type="molecule type" value="Genomic_DNA"/>
</dbReference>
<feature type="transmembrane region" description="Helical" evidence="6">
    <location>
        <begin position="77"/>
        <end position="99"/>
    </location>
</feature>
<keyword evidence="2" id="KW-1003">Cell membrane</keyword>
<comment type="caution">
    <text evidence="8">The sequence shown here is derived from an EMBL/GenBank/DDBJ whole genome shotgun (WGS) entry which is preliminary data.</text>
</comment>
<evidence type="ECO:0000256" key="1">
    <source>
        <dbReference type="ARBA" id="ARBA00004236"/>
    </source>
</evidence>
<evidence type="ECO:0000256" key="5">
    <source>
        <dbReference type="ARBA" id="ARBA00023136"/>
    </source>
</evidence>
<feature type="domain" description="PDGLE" evidence="7">
    <location>
        <begin position="12"/>
        <end position="105"/>
    </location>
</feature>
<evidence type="ECO:0000256" key="6">
    <source>
        <dbReference type="SAM" id="Phobius"/>
    </source>
</evidence>
<dbReference type="GO" id="GO:0005886">
    <property type="term" value="C:plasma membrane"/>
    <property type="evidence" value="ECO:0007669"/>
    <property type="project" value="UniProtKB-SubCell"/>
</dbReference>
<sequence length="122" mass="12861">MSNRSSQMQYGKFFLIGLGVALIIAAVVSPFASSNPDGLERVAEDLGFIDREHPEPLAKKLPFASVFDGYALRGAPAVVATPVAGVVGALAAFGVAWVAGKLLIRKPSPSSNTQIDDFETRD</sequence>
<dbReference type="AlphaFoldDB" id="A0A2W4ULG6"/>
<reference evidence="9" key="1">
    <citation type="submission" date="2018-04" db="EMBL/GenBank/DDBJ databases">
        <authorList>
            <person name="Cornet L."/>
        </authorList>
    </citation>
    <scope>NUCLEOTIDE SEQUENCE [LARGE SCALE GENOMIC DNA]</scope>
</reference>
<keyword evidence="5 6" id="KW-0472">Membrane</keyword>
<keyword evidence="3 6" id="KW-0812">Transmembrane</keyword>
<protein>
    <submittedName>
        <fullName evidence="8">Cobalt transport protein</fullName>
    </submittedName>
</protein>